<dbReference type="Proteomes" id="UP001459277">
    <property type="component" value="Unassembled WGS sequence"/>
</dbReference>
<sequence length="265" mass="30107">MSNQPPQRILFPFVIWLLWKERNDVVFRGQNFRPGVHSEAVFQALEFLHCVVNPKISALGNPGRAGCGGIIRNDLGDWLGGFSRCIGITTSFISELWALRDGLNLCHNMHFQVVDIQINAKAIVDVISNPSYSNRVVMPIVEDCRQLISQLGQVRIGHCYREANYCADFLARKGAFQDCCFCVYQDPHVDLLDLISADKEGVFCTRAIPDLAFCLKLLLMKFHFTKKKEYTLHINEDLINVMNYALNNNQCVASCRNDNNIKHLI</sequence>
<proteinExistence type="predicted"/>
<gene>
    <name evidence="2" type="ORF">SO802_007628</name>
</gene>
<dbReference type="EMBL" id="JAZDWU010000002">
    <property type="protein sequence ID" value="KAL0012520.1"/>
    <property type="molecule type" value="Genomic_DNA"/>
</dbReference>
<reference evidence="2 3" key="1">
    <citation type="submission" date="2024-01" db="EMBL/GenBank/DDBJ databases">
        <title>A telomere-to-telomere, gap-free genome of sweet tea (Lithocarpus litseifolius).</title>
        <authorList>
            <person name="Zhou J."/>
        </authorList>
    </citation>
    <scope>NUCLEOTIDE SEQUENCE [LARGE SCALE GENOMIC DNA]</scope>
    <source>
        <strain evidence="2">Zhou-2022a</strain>
        <tissue evidence="2">Leaf</tissue>
    </source>
</reference>
<evidence type="ECO:0000313" key="3">
    <source>
        <dbReference type="Proteomes" id="UP001459277"/>
    </source>
</evidence>
<dbReference type="PANTHER" id="PTHR47723">
    <property type="entry name" value="OS05G0353850 PROTEIN"/>
    <property type="match status" value="1"/>
</dbReference>
<dbReference type="Gene3D" id="3.30.420.10">
    <property type="entry name" value="Ribonuclease H-like superfamily/Ribonuclease H"/>
    <property type="match status" value="1"/>
</dbReference>
<dbReference type="InterPro" id="IPR012337">
    <property type="entry name" value="RNaseH-like_sf"/>
</dbReference>
<feature type="domain" description="RNase H type-1" evidence="1">
    <location>
        <begin position="61"/>
        <end position="173"/>
    </location>
</feature>
<dbReference type="InterPro" id="IPR036397">
    <property type="entry name" value="RNaseH_sf"/>
</dbReference>
<protein>
    <recommendedName>
        <fullName evidence="1">RNase H type-1 domain-containing protein</fullName>
    </recommendedName>
</protein>
<dbReference type="GO" id="GO:0003676">
    <property type="term" value="F:nucleic acid binding"/>
    <property type="evidence" value="ECO:0007669"/>
    <property type="project" value="InterPro"/>
</dbReference>
<dbReference type="InterPro" id="IPR044730">
    <property type="entry name" value="RNase_H-like_dom_plant"/>
</dbReference>
<dbReference type="SUPFAM" id="SSF53098">
    <property type="entry name" value="Ribonuclease H-like"/>
    <property type="match status" value="1"/>
</dbReference>
<dbReference type="CDD" id="cd06222">
    <property type="entry name" value="RNase_H_like"/>
    <property type="match status" value="1"/>
</dbReference>
<keyword evidence="3" id="KW-1185">Reference proteome</keyword>
<dbReference type="InterPro" id="IPR053151">
    <property type="entry name" value="RNase_H-like"/>
</dbReference>
<evidence type="ECO:0000313" key="2">
    <source>
        <dbReference type="EMBL" id="KAL0012520.1"/>
    </source>
</evidence>
<dbReference type="Pfam" id="PF13456">
    <property type="entry name" value="RVT_3"/>
    <property type="match status" value="1"/>
</dbReference>
<name>A0AAW2DTC9_9ROSI</name>
<dbReference type="PANTHER" id="PTHR47723:SF19">
    <property type="entry name" value="POLYNUCLEOTIDYL TRANSFERASE, RIBONUCLEASE H-LIKE SUPERFAMILY PROTEIN"/>
    <property type="match status" value="1"/>
</dbReference>
<dbReference type="InterPro" id="IPR002156">
    <property type="entry name" value="RNaseH_domain"/>
</dbReference>
<accession>A0AAW2DTC9</accession>
<comment type="caution">
    <text evidence="2">The sequence shown here is derived from an EMBL/GenBank/DDBJ whole genome shotgun (WGS) entry which is preliminary data.</text>
</comment>
<organism evidence="2 3">
    <name type="scientific">Lithocarpus litseifolius</name>
    <dbReference type="NCBI Taxonomy" id="425828"/>
    <lineage>
        <taxon>Eukaryota</taxon>
        <taxon>Viridiplantae</taxon>
        <taxon>Streptophyta</taxon>
        <taxon>Embryophyta</taxon>
        <taxon>Tracheophyta</taxon>
        <taxon>Spermatophyta</taxon>
        <taxon>Magnoliopsida</taxon>
        <taxon>eudicotyledons</taxon>
        <taxon>Gunneridae</taxon>
        <taxon>Pentapetalae</taxon>
        <taxon>rosids</taxon>
        <taxon>fabids</taxon>
        <taxon>Fagales</taxon>
        <taxon>Fagaceae</taxon>
        <taxon>Lithocarpus</taxon>
    </lineage>
</organism>
<dbReference type="AlphaFoldDB" id="A0AAW2DTC9"/>
<evidence type="ECO:0000259" key="1">
    <source>
        <dbReference type="Pfam" id="PF13456"/>
    </source>
</evidence>
<dbReference type="GO" id="GO:0004523">
    <property type="term" value="F:RNA-DNA hybrid ribonuclease activity"/>
    <property type="evidence" value="ECO:0007669"/>
    <property type="project" value="InterPro"/>
</dbReference>